<dbReference type="PANTHER" id="PTHR11439">
    <property type="entry name" value="GAG-POL-RELATED RETROTRANSPOSON"/>
    <property type="match status" value="1"/>
</dbReference>
<dbReference type="PaxDb" id="4097-A0A1S3Y4D6"/>
<organism evidence="2 3">
    <name type="scientific">Nicotiana tabacum</name>
    <name type="common">Common tobacco</name>
    <dbReference type="NCBI Taxonomy" id="4097"/>
    <lineage>
        <taxon>Eukaryota</taxon>
        <taxon>Viridiplantae</taxon>
        <taxon>Streptophyta</taxon>
        <taxon>Embryophyta</taxon>
        <taxon>Tracheophyta</taxon>
        <taxon>Spermatophyta</taxon>
        <taxon>Magnoliopsida</taxon>
        <taxon>eudicotyledons</taxon>
        <taxon>Gunneridae</taxon>
        <taxon>Pentapetalae</taxon>
        <taxon>asterids</taxon>
        <taxon>lamiids</taxon>
        <taxon>Solanales</taxon>
        <taxon>Solanaceae</taxon>
        <taxon>Nicotianoideae</taxon>
        <taxon>Nicotianeae</taxon>
        <taxon>Nicotiana</taxon>
    </lineage>
</organism>
<dbReference type="OrthoDB" id="414945at2759"/>
<feature type="domain" description="Reverse transcriptase Ty1/copia-type" evidence="1">
    <location>
        <begin position="2"/>
        <end position="45"/>
    </location>
</feature>
<dbReference type="InterPro" id="IPR013103">
    <property type="entry name" value="RVT_2"/>
</dbReference>
<dbReference type="SUPFAM" id="SSF56672">
    <property type="entry name" value="DNA/RNA polymerases"/>
    <property type="match status" value="1"/>
</dbReference>
<dbReference type="RefSeq" id="XP_016447025.1">
    <property type="nucleotide sequence ID" value="XM_016591539.1"/>
</dbReference>
<protein>
    <submittedName>
        <fullName evidence="3">Mitochondrial protein AtMg00810</fullName>
    </submittedName>
</protein>
<gene>
    <name evidence="3" type="primary">LOC107772054</name>
</gene>
<dbReference type="KEGG" id="nta:107772054"/>
<accession>A0A1S3Y4D6</accession>
<dbReference type="Proteomes" id="UP000790787">
    <property type="component" value="Chromosome 11"/>
</dbReference>
<reference evidence="2" key="1">
    <citation type="journal article" date="2014" name="Nat. Commun.">
        <title>The tobacco genome sequence and its comparison with those of tomato and potato.</title>
        <authorList>
            <person name="Sierro N."/>
            <person name="Battey J.N."/>
            <person name="Ouadi S."/>
            <person name="Bakaher N."/>
            <person name="Bovet L."/>
            <person name="Willig A."/>
            <person name="Goepfert S."/>
            <person name="Peitsch M.C."/>
            <person name="Ivanov N.V."/>
        </authorList>
    </citation>
    <scope>NUCLEOTIDE SEQUENCE [LARGE SCALE GENOMIC DNA]</scope>
</reference>
<dbReference type="PANTHER" id="PTHR11439:SF470">
    <property type="entry name" value="CYSTEINE-RICH RLK (RECEPTOR-LIKE PROTEIN KINASE) 8"/>
    <property type="match status" value="1"/>
</dbReference>
<keyword evidence="2" id="KW-1185">Reference proteome</keyword>
<name>A0A1S3Y4D6_TOBAC</name>
<dbReference type="STRING" id="4097.A0A1S3Y4D6"/>
<dbReference type="AlphaFoldDB" id="A0A1S3Y4D6"/>
<evidence type="ECO:0000259" key="1">
    <source>
        <dbReference type="Pfam" id="PF07727"/>
    </source>
</evidence>
<sequence length="361" mass="40481">MSTVKCLIAAVVKKKWSLFQLDVNNVFLHGDLDEEVYMKLPLGLFVSLSYSSVSALLIKDLGSLHYFLGIEVNYLPRGVLLNQKKFVTDLLHEFICSDVSSVVSPLELNNKLHADVGDILPTPEKYRSLVGKLLFLTHTRSDISFGVQHLSQFLKSPRFPHMCAALHLLRYLKGTDDLGIFYSDSADMFVHAYSDSDWAACPETQIYYIFLGDSLIGWKSKKKPVVSLSSVEAEYRAVNKVVAELIWLSRLLTDIYVPIYSPISVFCDILAAIHIAKNPVFHECTKHIEVDCHLIRTKLLEGFIQLHHVPTAQQLADVLTKPLPGALHHSFRDKLKVLSPFNFKGGVGLSAYLASGPKLKE</sequence>
<evidence type="ECO:0000313" key="2">
    <source>
        <dbReference type="Proteomes" id="UP000790787"/>
    </source>
</evidence>
<dbReference type="CDD" id="cd09272">
    <property type="entry name" value="RNase_HI_RT_Ty1"/>
    <property type="match status" value="1"/>
</dbReference>
<dbReference type="InterPro" id="IPR043502">
    <property type="entry name" value="DNA/RNA_pol_sf"/>
</dbReference>
<proteinExistence type="predicted"/>
<reference evidence="3" key="2">
    <citation type="submission" date="2025-08" db="UniProtKB">
        <authorList>
            <consortium name="RefSeq"/>
        </authorList>
    </citation>
    <scope>IDENTIFICATION</scope>
    <source>
        <tissue evidence="3">Leaf</tissue>
    </source>
</reference>
<dbReference type="GeneID" id="107772054"/>
<evidence type="ECO:0000313" key="3">
    <source>
        <dbReference type="RefSeq" id="XP_016447025.1"/>
    </source>
</evidence>
<dbReference type="Pfam" id="PF07727">
    <property type="entry name" value="RVT_2"/>
    <property type="match status" value="1"/>
</dbReference>